<comment type="caution">
    <text evidence="1">The sequence shown here is derived from an EMBL/GenBank/DDBJ whole genome shotgun (WGS) entry which is preliminary data.</text>
</comment>
<evidence type="ECO:0000313" key="2">
    <source>
        <dbReference type="Proteomes" id="UP001171529"/>
    </source>
</evidence>
<accession>A0AAW7PPW2</accession>
<gene>
    <name evidence="1" type="ORF">O8C91_04300</name>
</gene>
<name>A0AAW7PPW2_9BACT</name>
<dbReference type="AlphaFoldDB" id="A0AAW7PPW2"/>
<sequence length="173" mass="20444">MEQILKTQEELNLVKLYKLKKEVYNDSFKKFTNIFGKIENINFGIDIKYEDVDFSTIIINKNIDDLVFQENIHSTINSLNSSNDILNLILDELVEIITTCKDYSLLSKQNKNSIKEAYFFARYIQMLCTTNIHETYLKSCLKTNSLIDKEIETNIWLSFKIYIKNLFKNKINK</sequence>
<dbReference type="EMBL" id="JAPZDC010000002">
    <property type="protein sequence ID" value="MDN5063415.1"/>
    <property type="molecule type" value="Genomic_DNA"/>
</dbReference>
<reference evidence="1" key="2">
    <citation type="journal article" date="2023" name="Microorganisms">
        <title>Genomic Characterization of Arcobacter butzleri Strains Isolated from Various Sources in Lithuania.</title>
        <authorList>
            <person name="Uljanovas D."/>
            <person name="Golz G."/>
            <person name="Fleischmann S."/>
            <person name="Kudirkiene E."/>
            <person name="Kasetiene N."/>
            <person name="Grineviciene A."/>
            <person name="Tamuleviciene E."/>
            <person name="Aksomaitiene J."/>
            <person name="Alter T."/>
            <person name="Malakauskas M."/>
        </authorList>
    </citation>
    <scope>NUCLEOTIDE SEQUENCE</scope>
    <source>
        <strain evidence="1">RCM39</strain>
    </source>
</reference>
<reference evidence="1" key="1">
    <citation type="submission" date="2022-12" db="EMBL/GenBank/DDBJ databases">
        <authorList>
            <person name="Uljanovas D."/>
        </authorList>
    </citation>
    <scope>NUCLEOTIDE SEQUENCE</scope>
    <source>
        <strain evidence="1">RCM39</strain>
    </source>
</reference>
<dbReference type="RefSeq" id="WP_284094610.1">
    <property type="nucleotide sequence ID" value="NZ_JAPZDB010000005.1"/>
</dbReference>
<dbReference type="Proteomes" id="UP001171529">
    <property type="component" value="Unassembled WGS sequence"/>
</dbReference>
<evidence type="ECO:0000313" key="1">
    <source>
        <dbReference type="EMBL" id="MDN5063415.1"/>
    </source>
</evidence>
<protein>
    <submittedName>
        <fullName evidence="1">Uncharacterized protein</fullName>
    </submittedName>
</protein>
<proteinExistence type="predicted"/>
<organism evidence="1 2">
    <name type="scientific">Aliarcobacter butzleri</name>
    <dbReference type="NCBI Taxonomy" id="28197"/>
    <lineage>
        <taxon>Bacteria</taxon>
        <taxon>Pseudomonadati</taxon>
        <taxon>Campylobacterota</taxon>
        <taxon>Epsilonproteobacteria</taxon>
        <taxon>Campylobacterales</taxon>
        <taxon>Arcobacteraceae</taxon>
        <taxon>Aliarcobacter</taxon>
    </lineage>
</organism>